<gene>
    <name evidence="1" type="ORF">ENP23_12215</name>
</gene>
<dbReference type="AlphaFoldDB" id="A0A7C2AYD5"/>
<name>A0A7C2AYD5_9PSED</name>
<comment type="caution">
    <text evidence="1">The sequence shown here is derived from an EMBL/GenBank/DDBJ whole genome shotgun (WGS) entry which is preliminary data.</text>
</comment>
<protein>
    <submittedName>
        <fullName evidence="1">DUF4279 domain-containing protein</fullName>
    </submittedName>
</protein>
<accession>A0A7C2AYD5</accession>
<evidence type="ECO:0000313" key="1">
    <source>
        <dbReference type="EMBL" id="HEF26532.1"/>
    </source>
</evidence>
<proteinExistence type="predicted"/>
<dbReference type="EMBL" id="DSIN01000021">
    <property type="protein sequence ID" value="HEF26532.1"/>
    <property type="molecule type" value="Genomic_DNA"/>
</dbReference>
<sequence length="138" mass="15582">MATLDQCKAALRIFGDELIPEELSRLFDHFYTQGWVKGYEYSTSSGKVAVKKTGAWILEAEPTDSADFDGQISQLLGYIDVSLDDWALLAKRFEMDIFCGWFMRESNEGISVSSQTMRLLSERNIALSIDIYASSDDE</sequence>
<dbReference type="Pfam" id="PF14106">
    <property type="entry name" value="DUF4279"/>
    <property type="match status" value="1"/>
</dbReference>
<organism evidence="1">
    <name type="scientific">Pseudomonas graminis</name>
    <dbReference type="NCBI Taxonomy" id="158627"/>
    <lineage>
        <taxon>Bacteria</taxon>
        <taxon>Pseudomonadati</taxon>
        <taxon>Pseudomonadota</taxon>
        <taxon>Gammaproteobacteria</taxon>
        <taxon>Pseudomonadales</taxon>
        <taxon>Pseudomonadaceae</taxon>
        <taxon>Pseudomonas</taxon>
    </lineage>
</organism>
<reference evidence="1" key="1">
    <citation type="journal article" date="2020" name="mSystems">
        <title>Genome- and Community-Level Interaction Insights into Carbon Utilization and Element Cycling Functions of Hydrothermarchaeota in Hydrothermal Sediment.</title>
        <authorList>
            <person name="Zhou Z."/>
            <person name="Liu Y."/>
            <person name="Xu W."/>
            <person name="Pan J."/>
            <person name="Luo Z.H."/>
            <person name="Li M."/>
        </authorList>
    </citation>
    <scope>NUCLEOTIDE SEQUENCE [LARGE SCALE GENOMIC DNA]</scope>
    <source>
        <strain evidence="1">SpSt-200</strain>
    </source>
</reference>
<dbReference type="InterPro" id="IPR025459">
    <property type="entry name" value="DUF4279"/>
</dbReference>